<dbReference type="HOGENOM" id="CLU_100275_5_0_10"/>
<dbReference type="AlphaFoldDB" id="H1DJJ6"/>
<name>H1DJJ6_9BACT</name>
<dbReference type="InterPro" id="IPR036102">
    <property type="entry name" value="OsmC/Ohrsf"/>
</dbReference>
<dbReference type="EMBL" id="ADMC01000025">
    <property type="protein sequence ID" value="EHP46451.1"/>
    <property type="molecule type" value="Genomic_DNA"/>
</dbReference>
<dbReference type="STRING" id="742817.HMPREF9449_02068"/>
<dbReference type="Pfam" id="PF02566">
    <property type="entry name" value="OsmC"/>
    <property type="match status" value="1"/>
</dbReference>
<dbReference type="eggNOG" id="COG1765">
    <property type="taxonomic scope" value="Bacteria"/>
</dbReference>
<organism evidence="1 2">
    <name type="scientific">Odoribacter laneus YIT 12061</name>
    <dbReference type="NCBI Taxonomy" id="742817"/>
    <lineage>
        <taxon>Bacteria</taxon>
        <taxon>Pseudomonadati</taxon>
        <taxon>Bacteroidota</taxon>
        <taxon>Bacteroidia</taxon>
        <taxon>Bacteroidales</taxon>
        <taxon>Odoribacteraceae</taxon>
        <taxon>Odoribacter</taxon>
    </lineage>
</organism>
<evidence type="ECO:0008006" key="3">
    <source>
        <dbReference type="Google" id="ProtNLM"/>
    </source>
</evidence>
<dbReference type="PATRIC" id="fig|742817.3.peg.2208"/>
<dbReference type="PANTHER" id="PTHR39624:SF2">
    <property type="entry name" value="OSMC-LIKE PROTEIN"/>
    <property type="match status" value="1"/>
</dbReference>
<dbReference type="PANTHER" id="PTHR39624">
    <property type="entry name" value="PROTEIN INVOLVED IN RIMO-MEDIATED BETA-METHYLTHIOLATION OF RIBOSOMAL PROTEIN S12 YCAO"/>
    <property type="match status" value="1"/>
</dbReference>
<proteinExistence type="predicted"/>
<dbReference type="Gene3D" id="3.30.300.20">
    <property type="match status" value="1"/>
</dbReference>
<dbReference type="InterPro" id="IPR015946">
    <property type="entry name" value="KH_dom-like_a/b"/>
</dbReference>
<evidence type="ECO:0000313" key="1">
    <source>
        <dbReference type="EMBL" id="EHP46451.1"/>
    </source>
</evidence>
<keyword evidence="2" id="KW-1185">Reference proteome</keyword>
<dbReference type="SUPFAM" id="SSF82784">
    <property type="entry name" value="OsmC-like"/>
    <property type="match status" value="1"/>
</dbReference>
<sequence>MMATVKIKYRGDLRVECEHVQSGTKLYTDAPTDNQGKGESFSPTDLCVTSLAACMMTAMGLLAKTIGEDISGTEIEVVKKMEADPLRRIGAIDLVFLMPDREYSDKHKIAMERAARACAVHRSLSEKVIQHVEFIWKK</sequence>
<dbReference type="Proteomes" id="UP000004892">
    <property type="component" value="Unassembled WGS sequence"/>
</dbReference>
<evidence type="ECO:0000313" key="2">
    <source>
        <dbReference type="Proteomes" id="UP000004892"/>
    </source>
</evidence>
<dbReference type="InterPro" id="IPR003718">
    <property type="entry name" value="OsmC/Ohr_fam"/>
</dbReference>
<reference evidence="1 2" key="1">
    <citation type="submission" date="2012-01" db="EMBL/GenBank/DDBJ databases">
        <title>The Genome Sequence of Odoribacter laneus YIT 12061.</title>
        <authorList>
            <consortium name="The Broad Institute Genome Sequencing Platform"/>
            <person name="Earl A."/>
            <person name="Ward D."/>
            <person name="Feldgarden M."/>
            <person name="Gevers D."/>
            <person name="Morotomi M."/>
            <person name="Young S.K."/>
            <person name="Zeng Q."/>
            <person name="Gargeya S."/>
            <person name="Fitzgerald M."/>
            <person name="Haas B."/>
            <person name="Abouelleil A."/>
            <person name="Alvarado L."/>
            <person name="Arachchi H.M."/>
            <person name="Berlin A."/>
            <person name="Chapman S.B."/>
            <person name="Gearin G."/>
            <person name="Goldberg J."/>
            <person name="Griggs A."/>
            <person name="Gujja S."/>
            <person name="Hansen M."/>
            <person name="Heiman D."/>
            <person name="Howarth C."/>
            <person name="Larimer J."/>
            <person name="Lui A."/>
            <person name="MacDonald P.J.P."/>
            <person name="McCowen C."/>
            <person name="Montmayeur A."/>
            <person name="Murphy C."/>
            <person name="Neiman D."/>
            <person name="Pearson M."/>
            <person name="Priest M."/>
            <person name="Roberts A."/>
            <person name="Saif S."/>
            <person name="Shea T."/>
            <person name="Sisk P."/>
            <person name="Stolte C."/>
            <person name="Sykes S."/>
            <person name="Wortman J."/>
            <person name="Nusbaum C."/>
            <person name="Birren B."/>
        </authorList>
    </citation>
    <scope>NUCLEOTIDE SEQUENCE [LARGE SCALE GENOMIC DNA]</scope>
    <source>
        <strain evidence="1 2">YIT 12061</strain>
    </source>
</reference>
<comment type="caution">
    <text evidence="1">The sequence shown here is derived from an EMBL/GenBank/DDBJ whole genome shotgun (WGS) entry which is preliminary data.</text>
</comment>
<protein>
    <recommendedName>
        <fullName evidence="3">OsmC-like protein</fullName>
    </recommendedName>
</protein>
<gene>
    <name evidence="1" type="ORF">HMPREF9449_02068</name>
</gene>
<accession>H1DJJ6</accession>